<reference evidence="1" key="2">
    <citation type="submission" date="2008-12" db="EMBL/GenBank/DDBJ databases">
        <title>Improved gene annotation of the rice (Oryza sativa) genomes.</title>
        <authorList>
            <person name="Wang J."/>
            <person name="Li R."/>
            <person name="Fan W."/>
            <person name="Huang Q."/>
            <person name="Zhang J."/>
            <person name="Zhou Y."/>
            <person name="Hu Y."/>
            <person name="Zi S."/>
            <person name="Li J."/>
            <person name="Ni P."/>
            <person name="Zheng H."/>
            <person name="Zhang Y."/>
            <person name="Zhao M."/>
            <person name="Hao Q."/>
            <person name="McDermott J."/>
            <person name="Samudrala R."/>
            <person name="Kristiansen K."/>
            <person name="Wong G.K.-S."/>
        </authorList>
    </citation>
    <scope>NUCLEOTIDE SEQUENCE</scope>
</reference>
<evidence type="ECO:0000313" key="1">
    <source>
        <dbReference type="EMBL" id="EEE53333.1"/>
    </source>
</evidence>
<accession>B9GDH6</accession>
<sequence length="223" mass="25698">MSMSGEEAGTVSLSFPWLSSAPSLKREKQEARRLRQGCRRGLHQPHPRYLPTPTPPLDPYCCIVLLGEVGTSLGFGDWGIYRVPLPSLRIGTNQNLVFLFFFFTSCDGILHGGFCFQILEASMAWVSCEKLLAGRCPLVLLFQMYMLQGDTSSCSLHSIGISIYSVHSCRWMHILMVWKLEKNMRRLCQWWWCHWNAILDMSFVNVRRRRPTQRVNPGRPHHN</sequence>
<proteinExistence type="predicted"/>
<dbReference type="Proteomes" id="UP000007752">
    <property type="component" value="Chromosome 12"/>
</dbReference>
<gene>
    <name evidence="1" type="ORF">OsJ_36341</name>
</gene>
<name>B9GDH6_ORYSJ</name>
<dbReference type="EMBL" id="CM000149">
    <property type="protein sequence ID" value="EEE53333.1"/>
    <property type="molecule type" value="Genomic_DNA"/>
</dbReference>
<dbReference type="AlphaFoldDB" id="B9GDH6"/>
<organism evidence="1">
    <name type="scientific">Oryza sativa subsp. japonica</name>
    <name type="common">Rice</name>
    <dbReference type="NCBI Taxonomy" id="39947"/>
    <lineage>
        <taxon>Eukaryota</taxon>
        <taxon>Viridiplantae</taxon>
        <taxon>Streptophyta</taxon>
        <taxon>Embryophyta</taxon>
        <taxon>Tracheophyta</taxon>
        <taxon>Spermatophyta</taxon>
        <taxon>Magnoliopsida</taxon>
        <taxon>Liliopsida</taxon>
        <taxon>Poales</taxon>
        <taxon>Poaceae</taxon>
        <taxon>BOP clade</taxon>
        <taxon>Oryzoideae</taxon>
        <taxon>Oryzeae</taxon>
        <taxon>Oryzinae</taxon>
        <taxon>Oryza</taxon>
        <taxon>Oryza sativa</taxon>
    </lineage>
</organism>
<reference evidence="1" key="1">
    <citation type="journal article" date="2005" name="PLoS Biol.">
        <title>The genomes of Oryza sativa: a history of duplications.</title>
        <authorList>
            <person name="Yu J."/>
            <person name="Wang J."/>
            <person name="Lin W."/>
            <person name="Li S."/>
            <person name="Li H."/>
            <person name="Zhou J."/>
            <person name="Ni P."/>
            <person name="Dong W."/>
            <person name="Hu S."/>
            <person name="Zeng C."/>
            <person name="Zhang J."/>
            <person name="Zhang Y."/>
            <person name="Li R."/>
            <person name="Xu Z."/>
            <person name="Li S."/>
            <person name="Li X."/>
            <person name="Zheng H."/>
            <person name="Cong L."/>
            <person name="Lin L."/>
            <person name="Yin J."/>
            <person name="Geng J."/>
            <person name="Li G."/>
            <person name="Shi J."/>
            <person name="Liu J."/>
            <person name="Lv H."/>
            <person name="Li J."/>
            <person name="Wang J."/>
            <person name="Deng Y."/>
            <person name="Ran L."/>
            <person name="Shi X."/>
            <person name="Wang X."/>
            <person name="Wu Q."/>
            <person name="Li C."/>
            <person name="Ren X."/>
            <person name="Wang J."/>
            <person name="Wang X."/>
            <person name="Li D."/>
            <person name="Liu D."/>
            <person name="Zhang X."/>
            <person name="Ji Z."/>
            <person name="Zhao W."/>
            <person name="Sun Y."/>
            <person name="Zhang Z."/>
            <person name="Bao J."/>
            <person name="Han Y."/>
            <person name="Dong L."/>
            <person name="Ji J."/>
            <person name="Chen P."/>
            <person name="Wu S."/>
            <person name="Liu J."/>
            <person name="Xiao Y."/>
            <person name="Bu D."/>
            <person name="Tan J."/>
            <person name="Yang L."/>
            <person name="Ye C."/>
            <person name="Zhang J."/>
            <person name="Xu J."/>
            <person name="Zhou Y."/>
            <person name="Yu Y."/>
            <person name="Zhang B."/>
            <person name="Zhuang S."/>
            <person name="Wei H."/>
            <person name="Liu B."/>
            <person name="Lei M."/>
            <person name="Yu H."/>
            <person name="Li Y."/>
            <person name="Xu H."/>
            <person name="Wei S."/>
            <person name="He X."/>
            <person name="Fang L."/>
            <person name="Zhang Z."/>
            <person name="Zhang Y."/>
            <person name="Huang X."/>
            <person name="Su Z."/>
            <person name="Tong W."/>
            <person name="Li J."/>
            <person name="Tong Z."/>
            <person name="Li S."/>
            <person name="Ye J."/>
            <person name="Wang L."/>
            <person name="Fang L."/>
            <person name="Lei T."/>
            <person name="Chen C."/>
            <person name="Chen H."/>
            <person name="Xu Z."/>
            <person name="Li H."/>
            <person name="Huang H."/>
            <person name="Zhang F."/>
            <person name="Xu H."/>
            <person name="Li N."/>
            <person name="Zhao C."/>
            <person name="Li S."/>
            <person name="Dong L."/>
            <person name="Huang Y."/>
            <person name="Li L."/>
            <person name="Xi Y."/>
            <person name="Qi Q."/>
            <person name="Li W."/>
            <person name="Zhang B."/>
            <person name="Hu W."/>
            <person name="Zhang Y."/>
            <person name="Tian X."/>
            <person name="Jiao Y."/>
            <person name="Liang X."/>
            <person name="Jin J."/>
            <person name="Gao L."/>
            <person name="Zheng W."/>
            <person name="Hao B."/>
            <person name="Liu S."/>
            <person name="Wang W."/>
            <person name="Yuan L."/>
            <person name="Cao M."/>
            <person name="McDermott J."/>
            <person name="Samudrala R."/>
            <person name="Wang J."/>
            <person name="Wong G.K."/>
            <person name="Yang H."/>
        </authorList>
    </citation>
    <scope>NUCLEOTIDE SEQUENCE [LARGE SCALE GENOMIC DNA]</scope>
</reference>
<protein>
    <submittedName>
        <fullName evidence="1">Uncharacterized protein</fullName>
    </submittedName>
</protein>